<gene>
    <name evidence="3" type="ORF">KY290_008117</name>
</gene>
<sequence length="116" mass="13027">MYTHDKFQPRSVVAIHMGYSLTTKGYLLYNLKDKQFFLSRDVEFRESTFPFDVPSSTAWHLFPSVNISSDPTPSHDVPPSAIVDSVDTPDLPAVLPDSVSKVSEVRRSQRSTKAPL</sequence>
<dbReference type="Proteomes" id="UP000826656">
    <property type="component" value="Unassembled WGS sequence"/>
</dbReference>
<feature type="domain" description="Retroviral polymerase SH3-like" evidence="2">
    <location>
        <begin position="3"/>
        <end position="55"/>
    </location>
</feature>
<keyword evidence="4" id="KW-1185">Reference proteome</keyword>
<dbReference type="Pfam" id="PF25597">
    <property type="entry name" value="SH3_retrovirus"/>
    <property type="match status" value="1"/>
</dbReference>
<comment type="caution">
    <text evidence="3">The sequence shown here is derived from an EMBL/GenBank/DDBJ whole genome shotgun (WGS) entry which is preliminary data.</text>
</comment>
<evidence type="ECO:0000256" key="1">
    <source>
        <dbReference type="SAM" id="MobiDB-lite"/>
    </source>
</evidence>
<reference evidence="3 4" key="1">
    <citation type="journal article" date="2021" name="bioRxiv">
        <title>Chromosome-scale and haplotype-resolved genome assembly of a tetraploid potato cultivar.</title>
        <authorList>
            <person name="Sun H."/>
            <person name="Jiao W.-B."/>
            <person name="Krause K."/>
            <person name="Campoy J.A."/>
            <person name="Goel M."/>
            <person name="Folz-Donahue K."/>
            <person name="Kukat C."/>
            <person name="Huettel B."/>
            <person name="Schneeberger K."/>
        </authorList>
    </citation>
    <scope>NUCLEOTIDE SEQUENCE [LARGE SCALE GENOMIC DNA]</scope>
    <source>
        <strain evidence="3">SolTubOtavaFocal</strain>
        <tissue evidence="3">Leaves</tissue>
    </source>
</reference>
<proteinExistence type="predicted"/>
<protein>
    <recommendedName>
        <fullName evidence="2">Retroviral polymerase SH3-like domain-containing protein</fullName>
    </recommendedName>
</protein>
<feature type="region of interest" description="Disordered" evidence="1">
    <location>
        <begin position="94"/>
        <end position="116"/>
    </location>
</feature>
<organism evidence="3 4">
    <name type="scientific">Solanum tuberosum</name>
    <name type="common">Potato</name>
    <dbReference type="NCBI Taxonomy" id="4113"/>
    <lineage>
        <taxon>Eukaryota</taxon>
        <taxon>Viridiplantae</taxon>
        <taxon>Streptophyta</taxon>
        <taxon>Embryophyta</taxon>
        <taxon>Tracheophyta</taxon>
        <taxon>Spermatophyta</taxon>
        <taxon>Magnoliopsida</taxon>
        <taxon>eudicotyledons</taxon>
        <taxon>Gunneridae</taxon>
        <taxon>Pentapetalae</taxon>
        <taxon>asterids</taxon>
        <taxon>lamiids</taxon>
        <taxon>Solanales</taxon>
        <taxon>Solanaceae</taxon>
        <taxon>Solanoideae</taxon>
        <taxon>Solaneae</taxon>
        <taxon>Solanum</taxon>
    </lineage>
</organism>
<dbReference type="EMBL" id="JAIVGD010000003">
    <property type="protein sequence ID" value="KAH0776706.1"/>
    <property type="molecule type" value="Genomic_DNA"/>
</dbReference>
<evidence type="ECO:0000313" key="3">
    <source>
        <dbReference type="EMBL" id="KAH0776706.1"/>
    </source>
</evidence>
<evidence type="ECO:0000313" key="4">
    <source>
        <dbReference type="Proteomes" id="UP000826656"/>
    </source>
</evidence>
<name>A0ABQ7W7F9_SOLTU</name>
<dbReference type="InterPro" id="IPR057670">
    <property type="entry name" value="SH3_retrovirus"/>
</dbReference>
<evidence type="ECO:0000259" key="2">
    <source>
        <dbReference type="Pfam" id="PF25597"/>
    </source>
</evidence>
<accession>A0ABQ7W7F9</accession>